<feature type="compositionally biased region" description="Acidic residues" evidence="2">
    <location>
        <begin position="569"/>
        <end position="579"/>
    </location>
</feature>
<dbReference type="FunFam" id="1.25.40.720:FF:000004">
    <property type="entry name" value="WGS project CABT00000000 data, contig 2.6"/>
    <property type="match status" value="1"/>
</dbReference>
<accession>A0A0F8A4I3</accession>
<dbReference type="GO" id="GO:0051879">
    <property type="term" value="F:Hsp90 protein binding"/>
    <property type="evidence" value="ECO:0007669"/>
    <property type="project" value="TreeGrafter"/>
</dbReference>
<dbReference type="GO" id="GO:0042162">
    <property type="term" value="F:telomeric DNA binding"/>
    <property type="evidence" value="ECO:0007669"/>
    <property type="project" value="TreeGrafter"/>
</dbReference>
<reference evidence="4 5" key="1">
    <citation type="journal article" date="2014" name="Genome Biol. Evol.">
        <title>Comparative genomics and transcriptomics analyses reveal divergent lifestyle features of nematode endoparasitic fungus Hirsutella minnesotensis.</title>
        <authorList>
            <person name="Lai Y."/>
            <person name="Liu K."/>
            <person name="Zhang X."/>
            <person name="Zhang X."/>
            <person name="Li K."/>
            <person name="Wang N."/>
            <person name="Shu C."/>
            <person name="Wu Y."/>
            <person name="Wang C."/>
            <person name="Bushley K.E."/>
            <person name="Xiang M."/>
            <person name="Liu X."/>
        </authorList>
    </citation>
    <scope>NUCLEOTIDE SEQUENCE [LARGE SCALE GENOMIC DNA]</scope>
    <source>
        <strain evidence="4 5">3608</strain>
    </source>
</reference>
<dbReference type="InterPro" id="IPR019337">
    <property type="entry name" value="Telomere_length_regulation_dom"/>
</dbReference>
<dbReference type="PANTHER" id="PTHR15830:SF10">
    <property type="entry name" value="TELOMERE LENGTH REGULATION PROTEIN TEL2 HOMOLOG"/>
    <property type="match status" value="1"/>
</dbReference>
<comment type="similarity">
    <text evidence="1">Belongs to the TEL2 family.</text>
</comment>
<evidence type="ECO:0000313" key="4">
    <source>
        <dbReference type="EMBL" id="KJZ73629.1"/>
    </source>
</evidence>
<proteinExistence type="inferred from homology"/>
<dbReference type="PANTHER" id="PTHR15830">
    <property type="entry name" value="TELOMERE LENGTH REGULATION PROTEIN TEL2 FAMILY MEMBER"/>
    <property type="match status" value="1"/>
</dbReference>
<feature type="region of interest" description="Disordered" evidence="2">
    <location>
        <begin position="523"/>
        <end position="596"/>
    </location>
</feature>
<dbReference type="EMBL" id="KQ030533">
    <property type="protein sequence ID" value="KJZ73629.1"/>
    <property type="molecule type" value="Genomic_DNA"/>
</dbReference>
<dbReference type="Gene3D" id="1.25.40.720">
    <property type="entry name" value="Telomere length regulation protein 2, C-terminal domain"/>
    <property type="match status" value="2"/>
</dbReference>
<sequence>MDALLTPVSSKYLRPRASEEPFLSQSKPVIKPSVARTAIATVSSADEALEVLKNQPDYDSLIAVLRYLTASHQSEGSFQLQSPSPQSASIIHALVSEIVPNYWTLLRENSVGNDSKEPLTRGDVPLLLSCLRSVSGLNAVTAHLKALIQESKVGNKETKRPDLGLNMKIFLELLASMLAGDSSIHSLWVSSTVKIANASLKRVQSQQLISLLASGRIPSLAAEAFAVIETAGDWVADGAEYSKWIARSLSAWAKSATLKDELAFSFDVFQRSLSLGYAGKSPYAYTLVKTVIDSLLLSRDGSPEAFTKLCFYQPRVVKKVMDILLQHLAQRFLNHLSLEHAESNVTLAAVSGLIDAVVANDEVRRAHLVTWCTSSSGAGLGDGVGIRRAVTACLAQDKDTMSLLSEKSLAQFGDQLYIKHAAMLQQEVHTQILLLAAGHVARLFPIKLNMLLRSSTYLSTISNRIAATQPRTRFLGMVVGEALSALVDNKTKKLDFHMEETEADGAVWLKSLCKVTDRPGPFRSLMGEEAPNLTITPLPSPAEKAKQKPTPRSRPKAAMPPTLPKAIIEEVDSSDDEDLVPYAKASDPEDSDDDATLVQRNKPKAPVYIRDLISYFRDSENYDKQNLALHSAPILIRRKANFGTEVSAHADELAGLLIGLQDKYDIDDFSEKRQQCMIALVVAQPKLMAPWFARTFFEGDYSLAQRTSVLVTLGLSARELAGFDASEHQAAASFPSKRLPDKIEQLYIDSSGQPEPSNSSRLQGLPPTALETISQSLTASFLEPLAAQAADATSGPDILKLETFTERYKSKRPARPRVRAIPNTTAALLATYFFSPLTAHFQFALRSSRPAVLNPALLALYLQTLGIVVNAAGPSTLALPQLTAELWDLLLRVRPHVLGDVAASRGWLVAMTVLVEVNEGGMRRLCEDHGRELVETREWVGGIVERTRGDDGGLENDVKMLAAGVLIKLGEAIEKYQALLMGDLIGFS</sequence>
<dbReference type="GO" id="GO:0051083">
    <property type="term" value="P:'de novo' cotranslational protein folding"/>
    <property type="evidence" value="ECO:0007669"/>
    <property type="project" value="TreeGrafter"/>
</dbReference>
<name>A0A0F8A4I3_9HYPO</name>
<evidence type="ECO:0000256" key="2">
    <source>
        <dbReference type="SAM" id="MobiDB-lite"/>
    </source>
</evidence>
<dbReference type="Pfam" id="PF10193">
    <property type="entry name" value="Telomere_reg-2"/>
    <property type="match status" value="1"/>
</dbReference>
<gene>
    <name evidence="4" type="ORF">HIM_06962</name>
</gene>
<dbReference type="OrthoDB" id="10258062at2759"/>
<dbReference type="AlphaFoldDB" id="A0A0F8A4I3"/>
<organism evidence="4 5">
    <name type="scientific">Hirsutella minnesotensis 3608</name>
    <dbReference type="NCBI Taxonomy" id="1043627"/>
    <lineage>
        <taxon>Eukaryota</taxon>
        <taxon>Fungi</taxon>
        <taxon>Dikarya</taxon>
        <taxon>Ascomycota</taxon>
        <taxon>Pezizomycotina</taxon>
        <taxon>Sordariomycetes</taxon>
        <taxon>Hypocreomycetidae</taxon>
        <taxon>Hypocreales</taxon>
        <taxon>Ophiocordycipitaceae</taxon>
        <taxon>Hirsutella</taxon>
    </lineage>
</organism>
<dbReference type="GO" id="GO:0005829">
    <property type="term" value="C:cytosol"/>
    <property type="evidence" value="ECO:0007669"/>
    <property type="project" value="TreeGrafter"/>
</dbReference>
<keyword evidence="5" id="KW-1185">Reference proteome</keyword>
<evidence type="ECO:0000313" key="5">
    <source>
        <dbReference type="Proteomes" id="UP000054481"/>
    </source>
</evidence>
<feature type="domain" description="Telomere length regulation protein conserved" evidence="3">
    <location>
        <begin position="606"/>
        <end position="717"/>
    </location>
</feature>
<dbReference type="Proteomes" id="UP000054481">
    <property type="component" value="Unassembled WGS sequence"/>
</dbReference>
<dbReference type="InterPro" id="IPR038528">
    <property type="entry name" value="TEL2_C_sf"/>
</dbReference>
<evidence type="ECO:0000259" key="3">
    <source>
        <dbReference type="Pfam" id="PF10193"/>
    </source>
</evidence>
<evidence type="ECO:0000256" key="1">
    <source>
        <dbReference type="ARBA" id="ARBA00006133"/>
    </source>
</evidence>
<dbReference type="InterPro" id="IPR051970">
    <property type="entry name" value="TEL2_Regulation"/>
</dbReference>
<protein>
    <recommendedName>
        <fullName evidence="3">Telomere length regulation protein conserved domain-containing protein</fullName>
    </recommendedName>
</protein>